<proteinExistence type="predicted"/>
<sequence length="357" mass="37523">MDQQQQQQQYSREQGEDEPELVHIPRYQGQSGGAVPEGRDGRGPAQESRYGATALGSDVTSASGFDANGGGSELKRQKSQENGYDPVWNPDAAAPETAASQKKNATSANVGLQIPANIDGTAVSKSDLPASTETTAAGNSNSAEAQKEEDVTELGAGTDGSLWQTGGDASGKPQESAASQGTQNSAVPTETHQRTPSPTEVGFGGGYGAPNDVNDLQISGSGLDEADGEETGTDYDVTRAAGGDGYQQPKVGADTYKQEESKPDADHPAVEDREEQQQQQAHKKEGTMSKIIEKLPGHLHHHRHNNKTAIDPAAASNDNGSETTDSEQKKQQGAGAFTKLKEKLKPGNDNNNNNQSE</sequence>
<protein>
    <recommendedName>
        <fullName evidence="4">Dehydrin</fullName>
    </recommendedName>
</protein>
<feature type="compositionally biased region" description="Acidic residues" evidence="1">
    <location>
        <begin position="224"/>
        <end position="233"/>
    </location>
</feature>
<feature type="compositionally biased region" description="Low complexity" evidence="1">
    <location>
        <begin position="348"/>
        <end position="357"/>
    </location>
</feature>
<evidence type="ECO:0000256" key="1">
    <source>
        <dbReference type="SAM" id="MobiDB-lite"/>
    </source>
</evidence>
<evidence type="ECO:0000313" key="2">
    <source>
        <dbReference type="EMBL" id="CAK9214653.1"/>
    </source>
</evidence>
<feature type="compositionally biased region" description="Polar residues" evidence="1">
    <location>
        <begin position="176"/>
        <end position="198"/>
    </location>
</feature>
<feature type="compositionally biased region" description="Polar residues" evidence="1">
    <location>
        <begin position="129"/>
        <end position="144"/>
    </location>
</feature>
<feature type="compositionally biased region" description="Polar residues" evidence="1">
    <location>
        <begin position="98"/>
        <end position="110"/>
    </location>
</feature>
<gene>
    <name evidence="2" type="ORF">CSSPTR1EN2_LOCUS12339</name>
</gene>
<organism evidence="2 3">
    <name type="scientific">Sphagnum troendelagicum</name>
    <dbReference type="NCBI Taxonomy" id="128251"/>
    <lineage>
        <taxon>Eukaryota</taxon>
        <taxon>Viridiplantae</taxon>
        <taxon>Streptophyta</taxon>
        <taxon>Embryophyta</taxon>
        <taxon>Bryophyta</taxon>
        <taxon>Sphagnophytina</taxon>
        <taxon>Sphagnopsida</taxon>
        <taxon>Sphagnales</taxon>
        <taxon>Sphagnaceae</taxon>
        <taxon>Sphagnum</taxon>
    </lineage>
</organism>
<name>A0ABP0U7B3_9BRYO</name>
<keyword evidence="3" id="KW-1185">Reference proteome</keyword>
<evidence type="ECO:0008006" key="4">
    <source>
        <dbReference type="Google" id="ProtNLM"/>
    </source>
</evidence>
<feature type="region of interest" description="Disordered" evidence="1">
    <location>
        <begin position="1"/>
        <end position="357"/>
    </location>
</feature>
<dbReference type="Proteomes" id="UP001497512">
    <property type="component" value="Chromosome 2"/>
</dbReference>
<feature type="compositionally biased region" description="Basic and acidic residues" evidence="1">
    <location>
        <begin position="282"/>
        <end position="296"/>
    </location>
</feature>
<evidence type="ECO:0000313" key="3">
    <source>
        <dbReference type="Proteomes" id="UP001497512"/>
    </source>
</evidence>
<dbReference type="EMBL" id="OZ019894">
    <property type="protein sequence ID" value="CAK9214653.1"/>
    <property type="molecule type" value="Genomic_DNA"/>
</dbReference>
<accession>A0ABP0U7B3</accession>
<reference evidence="2" key="1">
    <citation type="submission" date="2024-02" db="EMBL/GenBank/DDBJ databases">
        <authorList>
            <consortium name="ELIXIR-Norway"/>
            <consortium name="Elixir Norway"/>
        </authorList>
    </citation>
    <scope>NUCLEOTIDE SEQUENCE</scope>
</reference>
<feature type="compositionally biased region" description="Basic and acidic residues" evidence="1">
    <location>
        <begin position="256"/>
        <end position="271"/>
    </location>
</feature>
<feature type="compositionally biased region" description="Basic residues" evidence="1">
    <location>
        <begin position="297"/>
        <end position="306"/>
    </location>
</feature>